<dbReference type="InterPro" id="IPR006578">
    <property type="entry name" value="MADF-dom"/>
</dbReference>
<accession>A0A0L0CF92</accession>
<feature type="domain" description="MADF" evidence="1">
    <location>
        <begin position="66"/>
        <end position="156"/>
    </location>
</feature>
<proteinExistence type="predicted"/>
<evidence type="ECO:0000259" key="1">
    <source>
        <dbReference type="PROSITE" id="PS51029"/>
    </source>
</evidence>
<reference evidence="2 3" key="1">
    <citation type="journal article" date="2015" name="Nat. Commun.">
        <title>Lucilia cuprina genome unlocks parasitic fly biology to underpin future interventions.</title>
        <authorList>
            <person name="Anstead C.A."/>
            <person name="Korhonen P.K."/>
            <person name="Young N.D."/>
            <person name="Hall R.S."/>
            <person name="Jex A.R."/>
            <person name="Murali S.C."/>
            <person name="Hughes D.S."/>
            <person name="Lee S.F."/>
            <person name="Perry T."/>
            <person name="Stroehlein A.J."/>
            <person name="Ansell B.R."/>
            <person name="Breugelmans B."/>
            <person name="Hofmann A."/>
            <person name="Qu J."/>
            <person name="Dugan S."/>
            <person name="Lee S.L."/>
            <person name="Chao H."/>
            <person name="Dinh H."/>
            <person name="Han Y."/>
            <person name="Doddapaneni H.V."/>
            <person name="Worley K.C."/>
            <person name="Muzny D.M."/>
            <person name="Ioannidis P."/>
            <person name="Waterhouse R.M."/>
            <person name="Zdobnov E.M."/>
            <person name="James P.J."/>
            <person name="Bagnall N.H."/>
            <person name="Kotze A.C."/>
            <person name="Gibbs R.A."/>
            <person name="Richards S."/>
            <person name="Batterham P."/>
            <person name="Gasser R.B."/>
        </authorList>
    </citation>
    <scope>NUCLEOTIDE SEQUENCE [LARGE SCALE GENOMIC DNA]</scope>
    <source>
        <strain evidence="2 3">LS</strain>
        <tissue evidence="2">Full body</tissue>
    </source>
</reference>
<dbReference type="OMA" id="NERDKSW"/>
<comment type="caution">
    <text evidence="2">The sequence shown here is derived from an EMBL/GenBank/DDBJ whole genome shotgun (WGS) entry which is preliminary data.</text>
</comment>
<dbReference type="PROSITE" id="PS51029">
    <property type="entry name" value="MADF"/>
    <property type="match status" value="1"/>
</dbReference>
<sequence>MEDSTPENFGQEPNNNTITAPEVVFISDSASSFSCNSNINNSGHDSSNNNTSNLKNADRSKYLLLKYIELLKEETAIWKTDTEQYKDPNERDKSWKSLFAKYIKFDKNTRMQKIKKKYAEIVNAYKSEIEKMRTNDNLVPTLWYFEHINFLRNYLNDLLEEEGQDVSIVKYFDIHIHKRDRKKSILESCSS</sequence>
<evidence type="ECO:0000313" key="2">
    <source>
        <dbReference type="EMBL" id="KNC30910.1"/>
    </source>
</evidence>
<organism evidence="2 3">
    <name type="scientific">Lucilia cuprina</name>
    <name type="common">Green bottle fly</name>
    <name type="synonym">Australian sheep blowfly</name>
    <dbReference type="NCBI Taxonomy" id="7375"/>
    <lineage>
        <taxon>Eukaryota</taxon>
        <taxon>Metazoa</taxon>
        <taxon>Ecdysozoa</taxon>
        <taxon>Arthropoda</taxon>
        <taxon>Hexapoda</taxon>
        <taxon>Insecta</taxon>
        <taxon>Pterygota</taxon>
        <taxon>Neoptera</taxon>
        <taxon>Endopterygota</taxon>
        <taxon>Diptera</taxon>
        <taxon>Brachycera</taxon>
        <taxon>Muscomorpha</taxon>
        <taxon>Oestroidea</taxon>
        <taxon>Calliphoridae</taxon>
        <taxon>Luciliinae</taxon>
        <taxon>Lucilia</taxon>
    </lineage>
</organism>
<protein>
    <recommendedName>
        <fullName evidence="1">MADF domain-containing protein</fullName>
    </recommendedName>
</protein>
<dbReference type="AlphaFoldDB" id="A0A0L0CF92"/>
<dbReference type="Proteomes" id="UP000037069">
    <property type="component" value="Unassembled WGS sequence"/>
</dbReference>
<name>A0A0L0CF92_LUCCU</name>
<dbReference type="EMBL" id="JRES01000484">
    <property type="protein sequence ID" value="KNC30910.1"/>
    <property type="molecule type" value="Genomic_DNA"/>
</dbReference>
<dbReference type="OrthoDB" id="6617753at2759"/>
<dbReference type="Pfam" id="PF10545">
    <property type="entry name" value="MADF_DNA_bdg"/>
    <property type="match status" value="1"/>
</dbReference>
<keyword evidence="3" id="KW-1185">Reference proteome</keyword>
<gene>
    <name evidence="2" type="ORF">FF38_09287</name>
</gene>
<evidence type="ECO:0000313" key="3">
    <source>
        <dbReference type="Proteomes" id="UP000037069"/>
    </source>
</evidence>